<evidence type="ECO:0000313" key="1">
    <source>
        <dbReference type="EMBL" id="BES91682.1"/>
    </source>
</evidence>
<gene>
    <name evidence="1" type="ORF">NTJ_04490</name>
</gene>
<reference evidence="1 2" key="1">
    <citation type="submission" date="2023-09" db="EMBL/GenBank/DDBJ databases">
        <title>Nesidiocoris tenuis whole genome shotgun sequence.</title>
        <authorList>
            <person name="Shibata T."/>
            <person name="Shimoda M."/>
            <person name="Kobayashi T."/>
            <person name="Uehara T."/>
        </authorList>
    </citation>
    <scope>NUCLEOTIDE SEQUENCE [LARGE SCALE GENOMIC DNA]</scope>
    <source>
        <strain evidence="1 2">Japan</strain>
    </source>
</reference>
<sequence length="85" mass="9487">MSRPRGLCGTIAARAVRIVARRDMYIQSAPLVTRPVTRALGALSIRRVSPFAVSIGKRSVLRAPADWRHSYSAQGPLGFTWIRRR</sequence>
<organism evidence="1 2">
    <name type="scientific">Nesidiocoris tenuis</name>
    <dbReference type="NCBI Taxonomy" id="355587"/>
    <lineage>
        <taxon>Eukaryota</taxon>
        <taxon>Metazoa</taxon>
        <taxon>Ecdysozoa</taxon>
        <taxon>Arthropoda</taxon>
        <taxon>Hexapoda</taxon>
        <taxon>Insecta</taxon>
        <taxon>Pterygota</taxon>
        <taxon>Neoptera</taxon>
        <taxon>Paraneoptera</taxon>
        <taxon>Hemiptera</taxon>
        <taxon>Heteroptera</taxon>
        <taxon>Panheteroptera</taxon>
        <taxon>Cimicomorpha</taxon>
        <taxon>Miridae</taxon>
        <taxon>Dicyphina</taxon>
        <taxon>Nesidiocoris</taxon>
    </lineage>
</organism>
<accession>A0ABN7AK71</accession>
<dbReference type="EMBL" id="AP028911">
    <property type="protein sequence ID" value="BES91682.1"/>
    <property type="molecule type" value="Genomic_DNA"/>
</dbReference>
<dbReference type="Proteomes" id="UP001307889">
    <property type="component" value="Chromosome 3"/>
</dbReference>
<keyword evidence="2" id="KW-1185">Reference proteome</keyword>
<proteinExistence type="predicted"/>
<name>A0ABN7AK71_9HEMI</name>
<evidence type="ECO:0000313" key="2">
    <source>
        <dbReference type="Proteomes" id="UP001307889"/>
    </source>
</evidence>
<protein>
    <submittedName>
        <fullName evidence="1">Uncharacterized protein</fullName>
    </submittedName>
</protein>